<dbReference type="EMBL" id="GADI01008361">
    <property type="protein sequence ID" value="JAA65447.1"/>
    <property type="molecule type" value="mRNA"/>
</dbReference>
<feature type="domain" description="VWFD" evidence="1">
    <location>
        <begin position="11"/>
        <end position="192"/>
    </location>
</feature>
<reference evidence="2" key="1">
    <citation type="submission" date="2012-12" db="EMBL/GenBank/DDBJ databases">
        <title>Identification and characterization of a phenylalanine ammonia-lyase gene family in Isatis indigotica Fort.</title>
        <authorList>
            <person name="Liu Q."/>
            <person name="Chen J."/>
            <person name="Zhou X."/>
            <person name="Di P."/>
            <person name="Xiao Y."/>
            <person name="Xuan H."/>
            <person name="Zhang L."/>
            <person name="Chen W."/>
        </authorList>
    </citation>
    <scope>NUCLEOTIDE SEQUENCE</scope>
    <source>
        <tissue evidence="2">Salivary gland</tissue>
    </source>
</reference>
<dbReference type="GO" id="GO:0005319">
    <property type="term" value="F:lipid transporter activity"/>
    <property type="evidence" value="ECO:0007669"/>
    <property type="project" value="TreeGrafter"/>
</dbReference>
<dbReference type="Pfam" id="PF00094">
    <property type="entry name" value="VWD"/>
    <property type="match status" value="1"/>
</dbReference>
<accession>A0A0K8R2Y7</accession>
<dbReference type="PANTHER" id="PTHR23345">
    <property type="entry name" value="VITELLOGENIN-RELATED"/>
    <property type="match status" value="1"/>
</dbReference>
<dbReference type="InterPro" id="IPR001846">
    <property type="entry name" value="VWF_type-D"/>
</dbReference>
<dbReference type="AlphaFoldDB" id="A0A0K8R2Y7"/>
<evidence type="ECO:0000259" key="1">
    <source>
        <dbReference type="PROSITE" id="PS51233"/>
    </source>
</evidence>
<protein>
    <submittedName>
        <fullName evidence="2">Putative vitellogenin-2</fullName>
    </submittedName>
</protein>
<dbReference type="PANTHER" id="PTHR23345:SF15">
    <property type="entry name" value="VITELLOGENIN 1-RELATED"/>
    <property type="match status" value="1"/>
</dbReference>
<dbReference type="SMART" id="SM00216">
    <property type="entry name" value="VWD"/>
    <property type="match status" value="1"/>
</dbReference>
<proteinExistence type="evidence at transcript level"/>
<evidence type="ECO:0000313" key="2">
    <source>
        <dbReference type="EMBL" id="JAA65447.1"/>
    </source>
</evidence>
<organism evidence="2">
    <name type="scientific">Ixodes ricinus</name>
    <name type="common">Common tick</name>
    <name type="synonym">Acarus ricinus</name>
    <dbReference type="NCBI Taxonomy" id="34613"/>
    <lineage>
        <taxon>Eukaryota</taxon>
        <taxon>Metazoa</taxon>
        <taxon>Ecdysozoa</taxon>
        <taxon>Arthropoda</taxon>
        <taxon>Chelicerata</taxon>
        <taxon>Arachnida</taxon>
        <taxon>Acari</taxon>
        <taxon>Parasitiformes</taxon>
        <taxon>Ixodida</taxon>
        <taxon>Ixodoidea</taxon>
        <taxon>Ixodidae</taxon>
        <taxon>Ixodinae</taxon>
        <taxon>Ixodes</taxon>
    </lineage>
</organism>
<sequence>MVNYISYYKQKHCDLQGKSVRTFDNVVVNLPETDCFKVVAKDCSPNKKFTILARATGNAALPKALKAFIQSTKIELLPVSADSGLVLRVDGNRVLLTQGVPYSHTAHDVELFTVTQHNKYFEVMSQPYGVYMGFDGNALFVQTANFYRGKLCGLCGDYNYDRQHELVGPNLHHFNDTLEFAKSYVVPASDCTAP</sequence>
<dbReference type="PROSITE" id="PS51233">
    <property type="entry name" value="VWFD"/>
    <property type="match status" value="1"/>
</dbReference>
<dbReference type="InterPro" id="IPR050733">
    <property type="entry name" value="Vitellogenin/Apolipophorin"/>
</dbReference>
<name>A0A0K8R2Y7_IXORI</name>